<dbReference type="AlphaFoldDB" id="H5UTL5"/>
<feature type="domain" description="Dihydrodipicolinate reductase N-terminal" evidence="3">
    <location>
        <begin position="9"/>
        <end position="81"/>
    </location>
</feature>
<sequence>MSTLRVVQWGLGAMGSGMARLVASKEGMQLVGGIDTRPEYVGRPLGEVLGIDADLGVDVTDDPASVLDPEKVDCVVIATTSWVKEQIGDLRTILEAGINCVSIAEEMASPEAQSPEIAEELDELAKKNGVSIIGTGVNPGLSMDTLVVALTAGCLEVTSIEATRVNDLSPYGPTVMRTQGVGLSEEEFRKGVEDGTVDGHIGFPESARMISDALGLGIDRIEQKREPIVSTVKRETEHITIEPGMVAGCKQTLLGYRGDEVVLTLVHPQQVLPELEGQGTGDYITIHGTPEVSMQINPEYAGGKATQAIAVNVVPRVVEASPGLKNMLDVPMTGALMGPSAYTRRV</sequence>
<dbReference type="Proteomes" id="UP000004367">
    <property type="component" value="Unassembled WGS sequence"/>
</dbReference>
<organism evidence="5 6">
    <name type="scientific">Mobilicoccus pelagius NBRC 104925</name>
    <dbReference type="NCBI Taxonomy" id="1089455"/>
    <lineage>
        <taxon>Bacteria</taxon>
        <taxon>Bacillati</taxon>
        <taxon>Actinomycetota</taxon>
        <taxon>Actinomycetes</taxon>
        <taxon>Micrococcales</taxon>
        <taxon>Dermatophilaceae</taxon>
        <taxon>Mobilicoccus</taxon>
    </lineage>
</organism>
<dbReference type="InterPro" id="IPR036291">
    <property type="entry name" value="NAD(P)-bd_dom_sf"/>
</dbReference>
<dbReference type="NCBIfam" id="NF040740">
    <property type="entry name" value="ornith_Ord"/>
    <property type="match status" value="1"/>
</dbReference>
<dbReference type="OrthoDB" id="4759936at2"/>
<dbReference type="Pfam" id="PF19328">
    <property type="entry name" value="DAP_DH_C"/>
    <property type="match status" value="1"/>
</dbReference>
<dbReference type="RefSeq" id="WP_009482971.1">
    <property type="nucleotide sequence ID" value="NZ_BAFE01000073.1"/>
</dbReference>
<keyword evidence="2" id="KW-0560">Oxidoreductase</keyword>
<dbReference type="InterPro" id="IPR000846">
    <property type="entry name" value="DapB_N"/>
</dbReference>
<name>H5UTL5_9MICO</name>
<dbReference type="GO" id="GO:0008839">
    <property type="term" value="F:4-hydroxy-tetrahydrodipicolinate reductase"/>
    <property type="evidence" value="ECO:0007669"/>
    <property type="project" value="InterPro"/>
</dbReference>
<feature type="domain" description="2,4-diaminopentanoate dehydrogenase C-terminal" evidence="4">
    <location>
        <begin position="142"/>
        <end position="340"/>
    </location>
</feature>
<dbReference type="CDD" id="cd24146">
    <property type="entry name" value="nat-AmDH_N_like"/>
    <property type="match status" value="1"/>
</dbReference>
<keyword evidence="1" id="KW-0521">NADP</keyword>
<dbReference type="GO" id="GO:0009089">
    <property type="term" value="P:lysine biosynthetic process via diaminopimelate"/>
    <property type="evidence" value="ECO:0007669"/>
    <property type="project" value="InterPro"/>
</dbReference>
<evidence type="ECO:0000256" key="1">
    <source>
        <dbReference type="ARBA" id="ARBA00022857"/>
    </source>
</evidence>
<evidence type="ECO:0000313" key="6">
    <source>
        <dbReference type="Proteomes" id="UP000004367"/>
    </source>
</evidence>
<proteinExistence type="predicted"/>
<dbReference type="EMBL" id="BAFE01000073">
    <property type="protein sequence ID" value="GAB49073.1"/>
    <property type="molecule type" value="Genomic_DNA"/>
</dbReference>
<comment type="caution">
    <text evidence="5">The sequence shown here is derived from an EMBL/GenBank/DDBJ whole genome shotgun (WGS) entry which is preliminary data.</text>
</comment>
<accession>H5UTL5</accession>
<evidence type="ECO:0000259" key="3">
    <source>
        <dbReference type="Pfam" id="PF01113"/>
    </source>
</evidence>
<evidence type="ECO:0000313" key="5">
    <source>
        <dbReference type="EMBL" id="GAB49073.1"/>
    </source>
</evidence>
<evidence type="ECO:0000259" key="4">
    <source>
        <dbReference type="Pfam" id="PF19328"/>
    </source>
</evidence>
<keyword evidence="6" id="KW-1185">Reference proteome</keyword>
<reference evidence="5 6" key="1">
    <citation type="submission" date="2012-02" db="EMBL/GenBank/DDBJ databases">
        <title>Whole genome shotgun sequence of Mobilicoccus pelagius NBRC 104925.</title>
        <authorList>
            <person name="Yoshida Y."/>
            <person name="Hosoyama A."/>
            <person name="Tsuchikane K."/>
            <person name="Katsumata H."/>
            <person name="Yamazaki S."/>
            <person name="Fujita N."/>
        </authorList>
    </citation>
    <scope>NUCLEOTIDE SEQUENCE [LARGE SCALE GENOMIC DNA]</scope>
    <source>
        <strain evidence="5 6">NBRC 104925</strain>
    </source>
</reference>
<evidence type="ECO:0000256" key="2">
    <source>
        <dbReference type="ARBA" id="ARBA00023002"/>
    </source>
</evidence>
<protein>
    <submittedName>
        <fullName evidence="5">Uncharacterized protein</fullName>
    </submittedName>
</protein>
<dbReference type="InterPro" id="IPR045760">
    <property type="entry name" value="DAP_DH_C"/>
</dbReference>
<dbReference type="Pfam" id="PF01113">
    <property type="entry name" value="DapB_N"/>
    <property type="match status" value="1"/>
</dbReference>
<dbReference type="STRING" id="1089455.MOPEL_096_00800"/>
<dbReference type="Gene3D" id="3.40.50.720">
    <property type="entry name" value="NAD(P)-binding Rossmann-like Domain"/>
    <property type="match status" value="1"/>
</dbReference>
<gene>
    <name evidence="5" type="ORF">MOPEL_096_00800</name>
</gene>
<dbReference type="eggNOG" id="COG3804">
    <property type="taxonomic scope" value="Bacteria"/>
</dbReference>
<dbReference type="SUPFAM" id="SSF51735">
    <property type="entry name" value="NAD(P)-binding Rossmann-fold domains"/>
    <property type="match status" value="1"/>
</dbReference>